<comment type="caution">
    <text evidence="2">The sequence shown here is derived from an EMBL/GenBank/DDBJ whole genome shotgun (WGS) entry which is preliminary data.</text>
</comment>
<gene>
    <name evidence="2" type="ORF">DXG03_009097</name>
</gene>
<accession>A0A9P7FXH7</accession>
<reference evidence="2" key="2">
    <citation type="submission" date="2021-10" db="EMBL/GenBank/DDBJ databases">
        <title>Phylogenomics reveals ancestral predisposition of the termite-cultivated fungus Termitomyces towards a domesticated lifestyle.</title>
        <authorList>
            <person name="Auxier B."/>
            <person name="Grum-Grzhimaylo A."/>
            <person name="Cardenas M.E."/>
            <person name="Lodge J.D."/>
            <person name="Laessoe T."/>
            <person name="Pedersen O."/>
            <person name="Smith M.E."/>
            <person name="Kuyper T.W."/>
            <person name="Franco-Molano E.A."/>
            <person name="Baroni T.J."/>
            <person name="Aanen D.K."/>
        </authorList>
    </citation>
    <scope>NUCLEOTIDE SEQUENCE</scope>
    <source>
        <strain evidence="2">AP01</strain>
        <tissue evidence="2">Mycelium</tissue>
    </source>
</reference>
<feature type="region of interest" description="Disordered" evidence="1">
    <location>
        <begin position="34"/>
        <end position="55"/>
    </location>
</feature>
<organism evidence="2 3">
    <name type="scientific">Asterophora parasitica</name>
    <dbReference type="NCBI Taxonomy" id="117018"/>
    <lineage>
        <taxon>Eukaryota</taxon>
        <taxon>Fungi</taxon>
        <taxon>Dikarya</taxon>
        <taxon>Basidiomycota</taxon>
        <taxon>Agaricomycotina</taxon>
        <taxon>Agaricomycetes</taxon>
        <taxon>Agaricomycetidae</taxon>
        <taxon>Agaricales</taxon>
        <taxon>Tricholomatineae</taxon>
        <taxon>Lyophyllaceae</taxon>
        <taxon>Asterophora</taxon>
    </lineage>
</organism>
<evidence type="ECO:0008006" key="4">
    <source>
        <dbReference type="Google" id="ProtNLM"/>
    </source>
</evidence>
<reference evidence="2" key="1">
    <citation type="submission" date="2020-07" db="EMBL/GenBank/DDBJ databases">
        <authorList>
            <person name="Nieuwenhuis M."/>
            <person name="Van De Peppel L.J.J."/>
        </authorList>
    </citation>
    <scope>NUCLEOTIDE SEQUENCE</scope>
    <source>
        <strain evidence="2">AP01</strain>
        <tissue evidence="2">Mycelium</tissue>
    </source>
</reference>
<evidence type="ECO:0000256" key="1">
    <source>
        <dbReference type="SAM" id="MobiDB-lite"/>
    </source>
</evidence>
<dbReference type="EMBL" id="JABCKV010000822">
    <property type="protein sequence ID" value="KAG5640352.1"/>
    <property type="molecule type" value="Genomic_DNA"/>
</dbReference>
<keyword evidence="3" id="KW-1185">Reference proteome</keyword>
<dbReference type="Proteomes" id="UP000775547">
    <property type="component" value="Unassembled WGS sequence"/>
</dbReference>
<evidence type="ECO:0000313" key="2">
    <source>
        <dbReference type="EMBL" id="KAG5640352.1"/>
    </source>
</evidence>
<sequence>DPVRSQACLHVMPPAPMLPCNLLASLTPPLCPKMPANPSPSTPAADPALAKPPSGGSDKAWQCLVAIKQNFQDLANAQTATTTAIQDLTRQLADLTIALNSIPAIPLAVVLSPAPAAVVKPAPTVAAPESHKSCAHLLLLAMFTGDRLDGRQFIQACKLYFTMAPASHFALHTRAIGWALMLMQEGCGTNYVECIVQEGITQFTSWEDFWDSFAWEFYKVDMEVTASLTLESEAYYQHKRDIDSYVDSFQSLYQKARYPDGHHLVMKFWHGLSKKLSDRLTNIFTRCPDDTRVKA</sequence>
<evidence type="ECO:0000313" key="3">
    <source>
        <dbReference type="Proteomes" id="UP000775547"/>
    </source>
</evidence>
<dbReference type="OrthoDB" id="3127322at2759"/>
<dbReference type="AlphaFoldDB" id="A0A9P7FXH7"/>
<protein>
    <recommendedName>
        <fullName evidence="4">Retrotransposon gag domain-containing protein</fullName>
    </recommendedName>
</protein>
<proteinExistence type="predicted"/>
<feature type="non-terminal residue" evidence="2">
    <location>
        <position position="1"/>
    </location>
</feature>
<name>A0A9P7FXH7_9AGAR</name>